<name>A0ABT5GIL1_9MICO</name>
<reference evidence="2 3" key="1">
    <citation type="submission" date="2022-11" db="EMBL/GenBank/DDBJ databases">
        <title>Anaerobic phenanthrene biodegradation by a DNRA strain PheN6.</title>
        <authorList>
            <person name="Zhang Z."/>
        </authorList>
    </citation>
    <scope>NUCLEOTIDE SEQUENCE [LARGE SCALE GENOMIC DNA]</scope>
    <source>
        <strain evidence="2 3">PheN6</strain>
    </source>
</reference>
<keyword evidence="3" id="KW-1185">Reference proteome</keyword>
<sequence>MTRPPFAQSGRVALVTGAGSPTGIGFRAARALGLLGATVALAATTDRVQDRVAELGSLGISASGQVGDLTDPDAAAALVGACVREHGRLDVLVNNAGMVSVAEPDLLGGDLESTGLDRWHRSLARNLDTAFLVTRAALPHLRVSGSGRVVFVGSVTGAVMAMRNEAAYAASKAALVGLARAVAVDEARTGITANVVAPGWIATASQTEDEARESLATPAGRAGTPDEVAAAIAFLASPEAAYVTGQVLVVDGGNSIAEQRVLDVP</sequence>
<dbReference type="PRINTS" id="PR00081">
    <property type="entry name" value="GDHRDH"/>
</dbReference>
<protein>
    <submittedName>
        <fullName evidence="2">SDR family oxidoreductase</fullName>
    </submittedName>
</protein>
<dbReference type="Proteomes" id="UP001150259">
    <property type="component" value="Unassembled WGS sequence"/>
</dbReference>
<dbReference type="InterPro" id="IPR002347">
    <property type="entry name" value="SDR_fam"/>
</dbReference>
<proteinExistence type="inferred from homology"/>
<dbReference type="PROSITE" id="PS00061">
    <property type="entry name" value="ADH_SHORT"/>
    <property type="match status" value="1"/>
</dbReference>
<dbReference type="EMBL" id="JAPFQL010000047">
    <property type="protein sequence ID" value="MDC5697938.1"/>
    <property type="molecule type" value="Genomic_DNA"/>
</dbReference>
<evidence type="ECO:0000256" key="1">
    <source>
        <dbReference type="ARBA" id="ARBA00006484"/>
    </source>
</evidence>
<accession>A0ABT5GIL1</accession>
<dbReference type="CDD" id="cd05233">
    <property type="entry name" value="SDR_c"/>
    <property type="match status" value="1"/>
</dbReference>
<dbReference type="PRINTS" id="PR00080">
    <property type="entry name" value="SDRFAMILY"/>
</dbReference>
<dbReference type="Pfam" id="PF13561">
    <property type="entry name" value="adh_short_C2"/>
    <property type="match status" value="1"/>
</dbReference>
<gene>
    <name evidence="2" type="ORF">OO014_11760</name>
</gene>
<dbReference type="RefSeq" id="WP_272462512.1">
    <property type="nucleotide sequence ID" value="NZ_JAPFQL010000047.1"/>
</dbReference>
<dbReference type="Gene3D" id="3.40.50.720">
    <property type="entry name" value="NAD(P)-binding Rossmann-like Domain"/>
    <property type="match status" value="1"/>
</dbReference>
<dbReference type="SUPFAM" id="SSF51735">
    <property type="entry name" value="NAD(P)-binding Rossmann-fold domains"/>
    <property type="match status" value="1"/>
</dbReference>
<dbReference type="PANTHER" id="PTHR42760">
    <property type="entry name" value="SHORT-CHAIN DEHYDROGENASES/REDUCTASES FAMILY MEMBER"/>
    <property type="match status" value="1"/>
</dbReference>
<dbReference type="InterPro" id="IPR036291">
    <property type="entry name" value="NAD(P)-bd_dom_sf"/>
</dbReference>
<dbReference type="InterPro" id="IPR020904">
    <property type="entry name" value="Sc_DH/Rdtase_CS"/>
</dbReference>
<comment type="similarity">
    <text evidence="1">Belongs to the short-chain dehydrogenases/reductases (SDR) family.</text>
</comment>
<organism evidence="2 3">
    <name type="scientific">Intrasporangium calvum</name>
    <dbReference type="NCBI Taxonomy" id="53358"/>
    <lineage>
        <taxon>Bacteria</taxon>
        <taxon>Bacillati</taxon>
        <taxon>Actinomycetota</taxon>
        <taxon>Actinomycetes</taxon>
        <taxon>Micrococcales</taxon>
        <taxon>Intrasporangiaceae</taxon>
        <taxon>Intrasporangium</taxon>
    </lineage>
</organism>
<dbReference type="PANTHER" id="PTHR42760:SF129">
    <property type="entry name" value="OXIDOREDUCTASE"/>
    <property type="match status" value="1"/>
</dbReference>
<evidence type="ECO:0000313" key="3">
    <source>
        <dbReference type="Proteomes" id="UP001150259"/>
    </source>
</evidence>
<evidence type="ECO:0000313" key="2">
    <source>
        <dbReference type="EMBL" id="MDC5697938.1"/>
    </source>
</evidence>
<comment type="caution">
    <text evidence="2">The sequence shown here is derived from an EMBL/GenBank/DDBJ whole genome shotgun (WGS) entry which is preliminary data.</text>
</comment>